<evidence type="ECO:0000313" key="3">
    <source>
        <dbReference type="Proteomes" id="UP000039865"/>
    </source>
</evidence>
<organism evidence="2 3">
    <name type="scientific">Stylonychia lemnae</name>
    <name type="common">Ciliate</name>
    <dbReference type="NCBI Taxonomy" id="5949"/>
    <lineage>
        <taxon>Eukaryota</taxon>
        <taxon>Sar</taxon>
        <taxon>Alveolata</taxon>
        <taxon>Ciliophora</taxon>
        <taxon>Intramacronucleata</taxon>
        <taxon>Spirotrichea</taxon>
        <taxon>Stichotrichia</taxon>
        <taxon>Sporadotrichida</taxon>
        <taxon>Oxytrichidae</taxon>
        <taxon>Stylonychinae</taxon>
        <taxon>Stylonychia</taxon>
    </lineage>
</organism>
<evidence type="ECO:0000256" key="1">
    <source>
        <dbReference type="SAM" id="MobiDB-lite"/>
    </source>
</evidence>
<reference evidence="2 3" key="1">
    <citation type="submission" date="2014-06" db="EMBL/GenBank/DDBJ databases">
        <authorList>
            <person name="Swart Estienne"/>
        </authorList>
    </citation>
    <scope>NUCLEOTIDE SEQUENCE [LARGE SCALE GENOMIC DNA]</scope>
    <source>
        <strain evidence="2 3">130c</strain>
    </source>
</reference>
<feature type="region of interest" description="Disordered" evidence="1">
    <location>
        <begin position="1"/>
        <end position="34"/>
    </location>
</feature>
<protein>
    <submittedName>
        <fullName evidence="2">Uncharacterized protein</fullName>
    </submittedName>
</protein>
<accession>A0A077ZUZ0</accession>
<sequence length="676" mass="78966">MEKRERNLSYTSMSRHKNQKLGQNNSQKNSPQGQLPVIKLNLNDITKRCDSQQTHLSTAASSHVSNWKGKSDRFTGGFMNLMYQDNSLQAVARQKNLNSIRLSKLKQIEEMQRKYELEMAEKREIASYYFQTYGLFYDEKLLKNRSKGDLIVYFQKLLIQRKQRFAARTIQRAFRQYRIYKFLRKARLRLRVVAACRIQKMFRSTKQARYERDLQNKRRQRAAVVVQKVRNRIQPIVRRRILQRNFSYFSQIRLHLMTSAQIKIRYHWFKYKKNKLKKKKVLQQRKFQQAIRARVDTGLSGAVRKNSNQKNNYRNQLAVNASLDSQDIPITPGIGQSPNLRKLNQQISQYSRENESPMSQSKDEYQGQNSQAFNNSFKYGISGNPLSPNESSDHKSDPKFLSQSKKKGKDKIPSQFSKTVTKTPIVQISKKKENLVMKQPPKGGYLSTKKISDFHLDLSDVKKENAKNEKSNSNRVIAKRNVTSQLQPQFDEKDIKKSFTLPEEDESSISKNTTEEKEKFQMPSIEIDKFDDMPLKATVIMTSGTNTLHKLSLNPLDNIIEQDADDCSPLVKNAPCINYVIVNENSGLEDSQQDPQDLGSKQSTMDYVNMERVGTFEQLQYELLEQEKLQDQEQEQEVLQSMRQLPLKVYEQDQLVEEDYEDDEQEVQAEDLQSDY</sequence>
<gene>
    <name evidence="2" type="primary">Contig9257.g9892</name>
    <name evidence="2" type="ORF">STYLEM_1219</name>
</gene>
<name>A0A077ZUZ0_STYLE</name>
<evidence type="ECO:0000313" key="2">
    <source>
        <dbReference type="EMBL" id="CDW72261.1"/>
    </source>
</evidence>
<dbReference type="EMBL" id="CCKQ01001153">
    <property type="protein sequence ID" value="CDW72261.1"/>
    <property type="molecule type" value="Genomic_DNA"/>
</dbReference>
<dbReference type="AlphaFoldDB" id="A0A077ZUZ0"/>
<dbReference type="InParanoid" id="A0A077ZUZ0"/>
<dbReference type="Proteomes" id="UP000039865">
    <property type="component" value="Unassembled WGS sequence"/>
</dbReference>
<proteinExistence type="predicted"/>
<feature type="compositionally biased region" description="Polar residues" evidence="1">
    <location>
        <begin position="20"/>
        <end position="33"/>
    </location>
</feature>
<keyword evidence="3" id="KW-1185">Reference proteome</keyword>
<feature type="region of interest" description="Disordered" evidence="1">
    <location>
        <begin position="374"/>
        <end position="421"/>
    </location>
</feature>
<feature type="region of interest" description="Disordered" evidence="1">
    <location>
        <begin position="348"/>
        <end position="367"/>
    </location>
</feature>